<evidence type="ECO:0000313" key="2">
    <source>
        <dbReference type="Proteomes" id="UP000260812"/>
    </source>
</evidence>
<dbReference type="EMBL" id="QVLV01000018">
    <property type="protein sequence ID" value="RGE57115.1"/>
    <property type="molecule type" value="Genomic_DNA"/>
</dbReference>
<proteinExistence type="predicted"/>
<dbReference type="AlphaFoldDB" id="A0A3E3HZF5"/>
<gene>
    <name evidence="1" type="ORF">DXC51_21165</name>
</gene>
<protein>
    <submittedName>
        <fullName evidence="1">Uncharacterized protein</fullName>
    </submittedName>
</protein>
<accession>A0A3E3HZF5</accession>
<organism evidence="1 2">
    <name type="scientific">Eisenbergiella massiliensis</name>
    <dbReference type="NCBI Taxonomy" id="1720294"/>
    <lineage>
        <taxon>Bacteria</taxon>
        <taxon>Bacillati</taxon>
        <taxon>Bacillota</taxon>
        <taxon>Clostridia</taxon>
        <taxon>Lachnospirales</taxon>
        <taxon>Lachnospiraceae</taxon>
        <taxon>Eisenbergiella</taxon>
    </lineage>
</organism>
<reference evidence="1" key="1">
    <citation type="submission" date="2018-08" db="EMBL/GenBank/DDBJ databases">
        <title>A genome reference for cultivated species of the human gut microbiota.</title>
        <authorList>
            <person name="Zou Y."/>
            <person name="Xue W."/>
            <person name="Luo G."/>
        </authorList>
    </citation>
    <scope>NUCLEOTIDE SEQUENCE [LARGE SCALE GENOMIC DNA]</scope>
    <source>
        <strain evidence="1">TF05-5AC</strain>
    </source>
</reference>
<comment type="caution">
    <text evidence="1">The sequence shown here is derived from an EMBL/GenBank/DDBJ whole genome shotgun (WGS) entry which is preliminary data.</text>
</comment>
<evidence type="ECO:0000313" key="1">
    <source>
        <dbReference type="EMBL" id="RGE57115.1"/>
    </source>
</evidence>
<sequence length="68" mass="7723">MLNMINIIPACSGAALNLHRHPCKTGLYENNYIQIFTYLTIASGRPSRYNKYDEAFGGTGRLRQRPSF</sequence>
<keyword evidence="2" id="KW-1185">Reference proteome</keyword>
<name>A0A3E3HZF5_9FIRM</name>
<dbReference type="Proteomes" id="UP000260812">
    <property type="component" value="Unassembled WGS sequence"/>
</dbReference>